<accession>A0A9W8HG74</accession>
<name>A0A9W8HG74_9FUNG</name>
<dbReference type="GO" id="GO:0003677">
    <property type="term" value="F:DNA binding"/>
    <property type="evidence" value="ECO:0007669"/>
    <property type="project" value="InterPro"/>
</dbReference>
<evidence type="ECO:0000313" key="6">
    <source>
        <dbReference type="EMBL" id="KAJ2784280.1"/>
    </source>
</evidence>
<dbReference type="GO" id="GO:0006412">
    <property type="term" value="P:translation"/>
    <property type="evidence" value="ECO:0007669"/>
    <property type="project" value="InterPro"/>
</dbReference>
<feature type="domain" description="Topoisomerase 6 subunit A/Spo11 TOPRIM" evidence="5">
    <location>
        <begin position="15"/>
        <end position="56"/>
    </location>
</feature>
<evidence type="ECO:0000256" key="4">
    <source>
        <dbReference type="SAM" id="MobiDB-lite"/>
    </source>
</evidence>
<dbReference type="EMBL" id="JANBUM010000117">
    <property type="protein sequence ID" value="KAJ2784280.1"/>
    <property type="molecule type" value="Genomic_DNA"/>
</dbReference>
<evidence type="ECO:0000256" key="2">
    <source>
        <dbReference type="ARBA" id="ARBA00022980"/>
    </source>
</evidence>
<evidence type="ECO:0000259" key="5">
    <source>
        <dbReference type="Pfam" id="PF21180"/>
    </source>
</evidence>
<dbReference type="GO" id="GO:0005694">
    <property type="term" value="C:chromosome"/>
    <property type="evidence" value="ECO:0007669"/>
    <property type="project" value="InterPro"/>
</dbReference>
<dbReference type="InterPro" id="IPR001911">
    <property type="entry name" value="Ribosomal_bS21"/>
</dbReference>
<organism evidence="6 7">
    <name type="scientific">Coemansia interrupta</name>
    <dbReference type="NCBI Taxonomy" id="1126814"/>
    <lineage>
        <taxon>Eukaryota</taxon>
        <taxon>Fungi</taxon>
        <taxon>Fungi incertae sedis</taxon>
        <taxon>Zoopagomycota</taxon>
        <taxon>Kickxellomycotina</taxon>
        <taxon>Kickxellomycetes</taxon>
        <taxon>Kickxellales</taxon>
        <taxon>Kickxellaceae</taxon>
        <taxon>Coemansia</taxon>
    </lineage>
</organism>
<sequence>MSQRKDGNSLPHASYVDTNTREILYALTTNMKVYILVDYDPDGAHIYQVYAEGGWNQKTYRLTGRSLVSMCSLNTSPASTLTRRLMSTGSNDGNDDGSDLPSAAGANTGARTWSSQQPTADQVRRQEFALQLGTQMSNMGSQSMGRSVPVASGGTTKAYARLNRILAENNVRRELSLRKRYEKPKYKRQRLRRESHARRFKDEVRKKVQLIMKMKNWGL</sequence>
<dbReference type="Pfam" id="PF01165">
    <property type="entry name" value="Ribosomal_S21"/>
    <property type="match status" value="1"/>
</dbReference>
<dbReference type="GO" id="GO:0005840">
    <property type="term" value="C:ribosome"/>
    <property type="evidence" value="ECO:0007669"/>
    <property type="project" value="UniProtKB-KW"/>
</dbReference>
<protein>
    <recommendedName>
        <fullName evidence="5">Topoisomerase 6 subunit A/Spo11 TOPRIM domain-containing protein</fullName>
    </recommendedName>
</protein>
<keyword evidence="3" id="KW-0687">Ribonucleoprotein</keyword>
<gene>
    <name evidence="6" type="ORF">GGI15_002297</name>
</gene>
<dbReference type="Proteomes" id="UP001140172">
    <property type="component" value="Unassembled WGS sequence"/>
</dbReference>
<feature type="compositionally biased region" description="Polar residues" evidence="4">
    <location>
        <begin position="109"/>
        <end position="120"/>
    </location>
</feature>
<comment type="similarity">
    <text evidence="1">Belongs to the bacterial ribosomal protein bS21 family.</text>
</comment>
<reference evidence="6" key="1">
    <citation type="submission" date="2022-07" db="EMBL/GenBank/DDBJ databases">
        <title>Phylogenomic reconstructions and comparative analyses of Kickxellomycotina fungi.</title>
        <authorList>
            <person name="Reynolds N.K."/>
            <person name="Stajich J.E."/>
            <person name="Barry K."/>
            <person name="Grigoriev I.V."/>
            <person name="Crous P."/>
            <person name="Smith M.E."/>
        </authorList>
    </citation>
    <scope>NUCLEOTIDE SEQUENCE</scope>
    <source>
        <strain evidence="6">BCRC 34489</strain>
    </source>
</reference>
<dbReference type="InterPro" id="IPR036078">
    <property type="entry name" value="Spo11/TopoVI_A_sf"/>
</dbReference>
<dbReference type="GO" id="GO:1990904">
    <property type="term" value="C:ribonucleoprotein complex"/>
    <property type="evidence" value="ECO:0007669"/>
    <property type="project" value="UniProtKB-KW"/>
</dbReference>
<dbReference type="AlphaFoldDB" id="A0A9W8HG74"/>
<dbReference type="Pfam" id="PF21180">
    <property type="entry name" value="TOP6A-Spo11_Toprim"/>
    <property type="match status" value="1"/>
</dbReference>
<comment type="caution">
    <text evidence="6">The sequence shown here is derived from an EMBL/GenBank/DDBJ whole genome shotgun (WGS) entry which is preliminary data.</text>
</comment>
<evidence type="ECO:0000256" key="1">
    <source>
        <dbReference type="ARBA" id="ARBA00006640"/>
    </source>
</evidence>
<dbReference type="Gene3D" id="3.40.1360.10">
    <property type="match status" value="1"/>
</dbReference>
<proteinExistence type="inferred from homology"/>
<feature type="region of interest" description="Disordered" evidence="4">
    <location>
        <begin position="85"/>
        <end position="120"/>
    </location>
</feature>
<dbReference type="GO" id="GO:0003735">
    <property type="term" value="F:structural constituent of ribosome"/>
    <property type="evidence" value="ECO:0007669"/>
    <property type="project" value="InterPro"/>
</dbReference>
<dbReference type="SUPFAM" id="SSF56726">
    <property type="entry name" value="DNA topoisomerase IV, alpha subunit"/>
    <property type="match status" value="1"/>
</dbReference>
<keyword evidence="7" id="KW-1185">Reference proteome</keyword>
<dbReference type="InterPro" id="IPR034136">
    <property type="entry name" value="TOPRIM_Topo6A/Spo11"/>
</dbReference>
<evidence type="ECO:0000313" key="7">
    <source>
        <dbReference type="Proteomes" id="UP001140172"/>
    </source>
</evidence>
<keyword evidence="2" id="KW-0689">Ribosomal protein</keyword>
<dbReference type="OrthoDB" id="2501249at2759"/>
<evidence type="ECO:0000256" key="3">
    <source>
        <dbReference type="ARBA" id="ARBA00023274"/>
    </source>
</evidence>